<gene>
    <name evidence="2" type="ORF">HannXRQ_Chr17g0559541</name>
    <name evidence="1" type="ORF">HanXRQr2_Chr17g0813451</name>
</gene>
<reference evidence="1" key="3">
    <citation type="submission" date="2020-06" db="EMBL/GenBank/DDBJ databases">
        <title>Helianthus annuus Genome sequencing and assembly Release 2.</title>
        <authorList>
            <person name="Gouzy J."/>
            <person name="Langlade N."/>
            <person name="Munos S."/>
        </authorList>
    </citation>
    <scope>NUCLEOTIDE SEQUENCE</scope>
    <source>
        <tissue evidence="1">Leaves</tissue>
    </source>
</reference>
<accession>A0A251RS91</accession>
<organism evidence="2 3">
    <name type="scientific">Helianthus annuus</name>
    <name type="common">Common sunflower</name>
    <dbReference type="NCBI Taxonomy" id="4232"/>
    <lineage>
        <taxon>Eukaryota</taxon>
        <taxon>Viridiplantae</taxon>
        <taxon>Streptophyta</taxon>
        <taxon>Embryophyta</taxon>
        <taxon>Tracheophyta</taxon>
        <taxon>Spermatophyta</taxon>
        <taxon>Magnoliopsida</taxon>
        <taxon>eudicotyledons</taxon>
        <taxon>Gunneridae</taxon>
        <taxon>Pentapetalae</taxon>
        <taxon>asterids</taxon>
        <taxon>campanulids</taxon>
        <taxon>Asterales</taxon>
        <taxon>Asteraceae</taxon>
        <taxon>Asteroideae</taxon>
        <taxon>Heliantheae alliance</taxon>
        <taxon>Heliantheae</taxon>
        <taxon>Helianthus</taxon>
    </lineage>
</organism>
<sequence length="151" mass="16776">MSLILFGFRSGPDSCSVLSCFGFGFWVKDSHRDSVRVNCGQLSSFWSTAVNPVQSKSTGQDRSPSQRVRVNMSVHTVRSDDSCSVDSVKHGQLGESTRSTQSTFFRETTREMRVHILGITLRIHVKLACTGMSRLHFQKYGTVGIGEPMVI</sequence>
<dbReference type="EMBL" id="MNCJ02000332">
    <property type="protein sequence ID" value="KAF5756337.1"/>
    <property type="molecule type" value="Genomic_DNA"/>
</dbReference>
<dbReference type="AlphaFoldDB" id="A0A251RS91"/>
<reference evidence="2" key="2">
    <citation type="submission" date="2017-02" db="EMBL/GenBank/DDBJ databases">
        <title>Sunflower complete genome.</title>
        <authorList>
            <person name="Langlade N."/>
            <person name="Munos S."/>
        </authorList>
    </citation>
    <scope>NUCLEOTIDE SEQUENCE [LARGE SCALE GENOMIC DNA]</scope>
    <source>
        <tissue evidence="2">Leaves</tissue>
    </source>
</reference>
<dbReference type="EMBL" id="CM007906">
    <property type="protein sequence ID" value="OTF87236.1"/>
    <property type="molecule type" value="Genomic_DNA"/>
</dbReference>
<reference evidence="1 3" key="1">
    <citation type="journal article" date="2017" name="Nature">
        <title>The sunflower genome provides insights into oil metabolism, flowering and Asterid evolution.</title>
        <authorList>
            <person name="Badouin H."/>
            <person name="Gouzy J."/>
            <person name="Grassa C.J."/>
            <person name="Murat F."/>
            <person name="Staton S.E."/>
            <person name="Cottret L."/>
            <person name="Lelandais-Briere C."/>
            <person name="Owens G.L."/>
            <person name="Carrere S."/>
            <person name="Mayjonade B."/>
            <person name="Legrand L."/>
            <person name="Gill N."/>
            <person name="Kane N.C."/>
            <person name="Bowers J.E."/>
            <person name="Hubner S."/>
            <person name="Bellec A."/>
            <person name="Berard A."/>
            <person name="Berges H."/>
            <person name="Blanchet N."/>
            <person name="Boniface M.C."/>
            <person name="Brunel D."/>
            <person name="Catrice O."/>
            <person name="Chaidir N."/>
            <person name="Claudel C."/>
            <person name="Donnadieu C."/>
            <person name="Faraut T."/>
            <person name="Fievet G."/>
            <person name="Helmstetter N."/>
            <person name="King M."/>
            <person name="Knapp S.J."/>
            <person name="Lai Z."/>
            <person name="Le Paslier M.C."/>
            <person name="Lippi Y."/>
            <person name="Lorenzon L."/>
            <person name="Mandel J.R."/>
            <person name="Marage G."/>
            <person name="Marchand G."/>
            <person name="Marquand E."/>
            <person name="Bret-Mestries E."/>
            <person name="Morien E."/>
            <person name="Nambeesan S."/>
            <person name="Nguyen T."/>
            <person name="Pegot-Espagnet P."/>
            <person name="Pouilly N."/>
            <person name="Raftis F."/>
            <person name="Sallet E."/>
            <person name="Schiex T."/>
            <person name="Thomas J."/>
            <person name="Vandecasteele C."/>
            <person name="Vares D."/>
            <person name="Vear F."/>
            <person name="Vautrin S."/>
            <person name="Crespi M."/>
            <person name="Mangin B."/>
            <person name="Burke J.M."/>
            <person name="Salse J."/>
            <person name="Munos S."/>
            <person name="Vincourt P."/>
            <person name="Rieseberg L.H."/>
            <person name="Langlade N.B."/>
        </authorList>
    </citation>
    <scope>NUCLEOTIDE SEQUENCE [LARGE SCALE GENOMIC DNA]</scope>
    <source>
        <strain evidence="3">cv. SF193</strain>
        <tissue evidence="1">Leaves</tissue>
    </source>
</reference>
<evidence type="ECO:0000313" key="1">
    <source>
        <dbReference type="EMBL" id="KAF5756337.1"/>
    </source>
</evidence>
<proteinExistence type="predicted"/>
<name>A0A251RS91_HELAN</name>
<dbReference type="InParanoid" id="A0A251RS91"/>
<dbReference type="Proteomes" id="UP000215914">
    <property type="component" value="Chromosome 17"/>
</dbReference>
<protein>
    <submittedName>
        <fullName evidence="2">Uncharacterized protein</fullName>
    </submittedName>
</protein>
<evidence type="ECO:0000313" key="3">
    <source>
        <dbReference type="Proteomes" id="UP000215914"/>
    </source>
</evidence>
<dbReference type="Gramene" id="mRNA:HanXRQr2_Chr17g0813451">
    <property type="protein sequence ID" value="mRNA:HanXRQr2_Chr17g0813451"/>
    <property type="gene ID" value="HanXRQr2_Chr17g0813451"/>
</dbReference>
<keyword evidence="3" id="KW-1185">Reference proteome</keyword>
<evidence type="ECO:0000313" key="2">
    <source>
        <dbReference type="EMBL" id="OTF87236.1"/>
    </source>
</evidence>